<dbReference type="GO" id="GO:0016887">
    <property type="term" value="F:ATP hydrolysis activity"/>
    <property type="evidence" value="ECO:0007669"/>
    <property type="project" value="InterPro"/>
</dbReference>
<dbReference type="PANTHER" id="PTHR42711">
    <property type="entry name" value="ABC TRANSPORTER ATP-BINDING PROTEIN"/>
    <property type="match status" value="1"/>
</dbReference>
<sequence>MRTSTAISARGLTRRFGSVTAVDDISLTVPVGQIVALLGANGAGKTTLIDMLLGMTAPTKGTSELFGMPARDAMRRSLIGVVHQSGALPMDYTVKEAVGLFARTHPHHLPVDQILDETKLGPFAQRTIRKLSGGERQRVRLALALLPDPYLLVLDEPTAGMDATARREFWEVMRAQAAEGRTILFATHYLAEAQDFAQRTIILKAGRIIADAPTDELRQRGRTTHMSIAVPEESGPGLVEELHNANPQWKASYEGGRVHATGRDMDDAARIALAHPGAHDISVTASTLEDVFTELTA</sequence>
<dbReference type="Pfam" id="PF00005">
    <property type="entry name" value="ABC_tran"/>
    <property type="match status" value="1"/>
</dbReference>
<evidence type="ECO:0000259" key="6">
    <source>
        <dbReference type="PROSITE" id="PS50893"/>
    </source>
</evidence>
<dbReference type="PROSITE" id="PS00211">
    <property type="entry name" value="ABC_TRANSPORTER_1"/>
    <property type="match status" value="1"/>
</dbReference>
<evidence type="ECO:0000313" key="8">
    <source>
        <dbReference type="Proteomes" id="UP000095214"/>
    </source>
</evidence>
<accession>A0A1D8B3I8</accession>
<organism evidence="7 8">
    <name type="scientific">Pauljensenia hongkongensis</name>
    <dbReference type="NCBI Taxonomy" id="178339"/>
    <lineage>
        <taxon>Bacteria</taxon>
        <taxon>Bacillati</taxon>
        <taxon>Actinomycetota</taxon>
        <taxon>Actinomycetes</taxon>
        <taxon>Actinomycetales</taxon>
        <taxon>Actinomycetaceae</taxon>
        <taxon>Pauljensenia</taxon>
    </lineage>
</organism>
<evidence type="ECO:0000256" key="5">
    <source>
        <dbReference type="ARBA" id="ARBA00023251"/>
    </source>
</evidence>
<dbReference type="Proteomes" id="UP000095214">
    <property type="component" value="Chromosome"/>
</dbReference>
<feature type="domain" description="ABC transporter" evidence="6">
    <location>
        <begin position="7"/>
        <end position="230"/>
    </location>
</feature>
<keyword evidence="3" id="KW-0547">Nucleotide-binding</keyword>
<protein>
    <submittedName>
        <fullName evidence="7">ABC transporter</fullName>
    </submittedName>
</protein>
<dbReference type="InterPro" id="IPR027417">
    <property type="entry name" value="P-loop_NTPase"/>
</dbReference>
<dbReference type="GO" id="GO:0046677">
    <property type="term" value="P:response to antibiotic"/>
    <property type="evidence" value="ECO:0007669"/>
    <property type="project" value="UniProtKB-KW"/>
</dbReference>
<evidence type="ECO:0000313" key="7">
    <source>
        <dbReference type="EMBL" id="AOS47705.1"/>
    </source>
</evidence>
<dbReference type="KEGG" id="phon:BH719_07485"/>
<keyword evidence="5" id="KW-0046">Antibiotic resistance</keyword>
<dbReference type="RefSeq" id="WP_009744217.1">
    <property type="nucleotide sequence ID" value="NZ_CP017298.1"/>
</dbReference>
<evidence type="ECO:0000256" key="4">
    <source>
        <dbReference type="ARBA" id="ARBA00022840"/>
    </source>
</evidence>
<dbReference type="InterPro" id="IPR050763">
    <property type="entry name" value="ABC_transporter_ATP-binding"/>
</dbReference>
<evidence type="ECO:0000256" key="1">
    <source>
        <dbReference type="ARBA" id="ARBA00004202"/>
    </source>
</evidence>
<dbReference type="CDD" id="cd03230">
    <property type="entry name" value="ABC_DR_subfamily_A"/>
    <property type="match status" value="1"/>
</dbReference>
<proteinExistence type="predicted"/>
<comment type="subcellular location">
    <subcellularLocation>
        <location evidence="1">Cell membrane</location>
        <topology evidence="1">Peripheral membrane protein</topology>
    </subcellularLocation>
</comment>
<dbReference type="PANTHER" id="PTHR42711:SF17">
    <property type="entry name" value="ABC TRANSPORTER ATP-BINDING PROTEIN"/>
    <property type="match status" value="1"/>
</dbReference>
<dbReference type="InterPro" id="IPR003439">
    <property type="entry name" value="ABC_transporter-like_ATP-bd"/>
</dbReference>
<dbReference type="GO" id="GO:0005886">
    <property type="term" value="C:plasma membrane"/>
    <property type="evidence" value="ECO:0007669"/>
    <property type="project" value="UniProtKB-SubCell"/>
</dbReference>
<evidence type="ECO:0000256" key="2">
    <source>
        <dbReference type="ARBA" id="ARBA00022448"/>
    </source>
</evidence>
<dbReference type="Gene3D" id="3.40.50.300">
    <property type="entry name" value="P-loop containing nucleotide triphosphate hydrolases"/>
    <property type="match status" value="1"/>
</dbReference>
<keyword evidence="8" id="KW-1185">Reference proteome</keyword>
<dbReference type="STRING" id="178339.BH719_07485"/>
<dbReference type="OrthoDB" id="9804819at2"/>
<dbReference type="SMART" id="SM00382">
    <property type="entry name" value="AAA"/>
    <property type="match status" value="1"/>
</dbReference>
<reference evidence="7 8" key="1">
    <citation type="submission" date="2016-09" db="EMBL/GenBank/DDBJ databases">
        <title>Complete genome sequence of Actinomyces hongkongensis HKU8.</title>
        <authorList>
            <person name="Gao Y.-X."/>
            <person name="Zhou Y.-Y."/>
            <person name="Xie Y."/>
            <person name="Wang M."/>
            <person name="Wang S.-J."/>
            <person name="Shen S.-G."/>
        </authorList>
    </citation>
    <scope>NUCLEOTIDE SEQUENCE [LARGE SCALE GENOMIC DNA]</scope>
    <source>
        <strain evidence="7 8">HKU8</strain>
    </source>
</reference>
<gene>
    <name evidence="7" type="ORF">BH719_07485</name>
</gene>
<dbReference type="SUPFAM" id="SSF52540">
    <property type="entry name" value="P-loop containing nucleoside triphosphate hydrolases"/>
    <property type="match status" value="1"/>
</dbReference>
<dbReference type="InterPro" id="IPR017871">
    <property type="entry name" value="ABC_transporter-like_CS"/>
</dbReference>
<evidence type="ECO:0000256" key="3">
    <source>
        <dbReference type="ARBA" id="ARBA00022741"/>
    </source>
</evidence>
<dbReference type="GO" id="GO:0005524">
    <property type="term" value="F:ATP binding"/>
    <property type="evidence" value="ECO:0007669"/>
    <property type="project" value="UniProtKB-KW"/>
</dbReference>
<name>A0A1D8B3I8_9ACTO</name>
<dbReference type="AlphaFoldDB" id="A0A1D8B3I8"/>
<dbReference type="EMBL" id="CP017298">
    <property type="protein sequence ID" value="AOS47705.1"/>
    <property type="molecule type" value="Genomic_DNA"/>
</dbReference>
<keyword evidence="4" id="KW-0067">ATP-binding</keyword>
<dbReference type="InterPro" id="IPR003593">
    <property type="entry name" value="AAA+_ATPase"/>
</dbReference>
<keyword evidence="2" id="KW-0813">Transport</keyword>
<dbReference type="PROSITE" id="PS50893">
    <property type="entry name" value="ABC_TRANSPORTER_2"/>
    <property type="match status" value="1"/>
</dbReference>